<keyword evidence="3" id="KW-1185">Reference proteome</keyword>
<name>A0A1X0Y8E0_MYCSI</name>
<reference evidence="2 3" key="1">
    <citation type="submission" date="2017-03" db="EMBL/GenBank/DDBJ databases">
        <title>Genomic insights into Mycobacterium simiae human colonization.</title>
        <authorList>
            <person name="Steffani J.L."/>
            <person name="Brunck M.E."/>
            <person name="Cruz E."/>
            <person name="Montiel R."/>
            <person name="Barona F."/>
        </authorList>
    </citation>
    <scope>NUCLEOTIDE SEQUENCE [LARGE SCALE GENOMIC DNA]</scope>
    <source>
        <strain evidence="2 3">MsiGto</strain>
    </source>
</reference>
<dbReference type="Proteomes" id="UP000193040">
    <property type="component" value="Unassembled WGS sequence"/>
</dbReference>
<gene>
    <name evidence="2" type="ORF">B5M45_10100</name>
</gene>
<dbReference type="Gene3D" id="1.10.287.850">
    <property type="entry name" value="HP0062-like domain"/>
    <property type="match status" value="1"/>
</dbReference>
<sequence>MTSSAELWMQPEEVADATRQLDQLAARAEKLMQNEAANLTTVAPARDEVSHRVASTLNEVHSSFGKSADQATNEIRQVAATLRAHTDNVVAAEQDFAV</sequence>
<comment type="caution">
    <text evidence="2">The sequence shown here is derived from an EMBL/GenBank/DDBJ whole genome shotgun (WGS) entry which is preliminary data.</text>
</comment>
<dbReference type="AlphaFoldDB" id="A0A1X0Y8E0"/>
<dbReference type="InterPro" id="IPR000084">
    <property type="entry name" value="PE-PGRS_N"/>
</dbReference>
<dbReference type="Pfam" id="PF00934">
    <property type="entry name" value="PE"/>
    <property type="match status" value="1"/>
</dbReference>
<protein>
    <recommendedName>
        <fullName evidence="1">PE domain-containing protein</fullName>
    </recommendedName>
</protein>
<dbReference type="EMBL" id="MZZM01000015">
    <property type="protein sequence ID" value="ORJ61428.1"/>
    <property type="molecule type" value="Genomic_DNA"/>
</dbReference>
<dbReference type="STRING" id="1784.VC42_20055"/>
<organism evidence="2 3">
    <name type="scientific">Mycobacterium simiae</name>
    <name type="common">Mycobacterium habana</name>
    <dbReference type="NCBI Taxonomy" id="1784"/>
    <lineage>
        <taxon>Bacteria</taxon>
        <taxon>Bacillati</taxon>
        <taxon>Actinomycetota</taxon>
        <taxon>Actinomycetes</taxon>
        <taxon>Mycobacteriales</taxon>
        <taxon>Mycobacteriaceae</taxon>
        <taxon>Mycobacterium</taxon>
        <taxon>Mycobacterium simiae complex</taxon>
    </lineage>
</organism>
<evidence type="ECO:0000259" key="1">
    <source>
        <dbReference type="Pfam" id="PF00934"/>
    </source>
</evidence>
<feature type="domain" description="PE" evidence="1">
    <location>
        <begin position="8"/>
        <end position="94"/>
    </location>
</feature>
<evidence type="ECO:0000313" key="2">
    <source>
        <dbReference type="EMBL" id="ORJ61428.1"/>
    </source>
</evidence>
<proteinExistence type="predicted"/>
<evidence type="ECO:0000313" key="3">
    <source>
        <dbReference type="Proteomes" id="UP000193040"/>
    </source>
</evidence>
<accession>A0A1X0Y8E0</accession>
<dbReference type="RefSeq" id="WP_084949657.1">
    <property type="nucleotide sequence ID" value="NZ_MZZM01000015.1"/>
</dbReference>